<dbReference type="EMBL" id="DS547104">
    <property type="protein sequence ID" value="EDR07516.1"/>
    <property type="molecule type" value="Genomic_DNA"/>
</dbReference>
<dbReference type="Proteomes" id="UP000001194">
    <property type="component" value="Unassembled WGS sequence"/>
</dbReference>
<protein>
    <submittedName>
        <fullName evidence="1">Predicted protein</fullName>
    </submittedName>
</protein>
<organism evidence="2">
    <name type="scientific">Laccaria bicolor (strain S238N-H82 / ATCC MYA-4686)</name>
    <name type="common">Bicoloured deceiver</name>
    <name type="synonym">Laccaria laccata var. bicolor</name>
    <dbReference type="NCBI Taxonomy" id="486041"/>
    <lineage>
        <taxon>Eukaryota</taxon>
        <taxon>Fungi</taxon>
        <taxon>Dikarya</taxon>
        <taxon>Basidiomycota</taxon>
        <taxon>Agaricomycotina</taxon>
        <taxon>Agaricomycetes</taxon>
        <taxon>Agaricomycetidae</taxon>
        <taxon>Agaricales</taxon>
        <taxon>Agaricineae</taxon>
        <taxon>Hydnangiaceae</taxon>
        <taxon>Laccaria</taxon>
    </lineage>
</organism>
<dbReference type="RefSeq" id="XP_001881908.1">
    <property type="nucleotide sequence ID" value="XM_001881873.1"/>
</dbReference>
<dbReference type="HOGENOM" id="CLU_1816125_0_0_1"/>
<name>B0DCY5_LACBS</name>
<dbReference type="InParanoid" id="B0DCY5"/>
<sequence length="142" mass="16014">MRAVFGVACQWLGNGPAVMHALNKLKNLMATYETLNYLLRSGSPWVPATFAVTDGLTSCQRSTFEVAREPAHLHIPSVGDKQYYVEDIQIRLLRMPRVFLPLFTDPPSTTRKRTSKPEVMRDITLTSLHSNLTDLLRPVGIF</sequence>
<accession>B0DCY5</accession>
<gene>
    <name evidence="1" type="ORF">LACBIDRAFT_327826</name>
</gene>
<dbReference type="KEGG" id="lbc:LACBIDRAFT_327826"/>
<dbReference type="GeneID" id="6077604"/>
<keyword evidence="2" id="KW-1185">Reference proteome</keyword>
<evidence type="ECO:0000313" key="2">
    <source>
        <dbReference type="Proteomes" id="UP000001194"/>
    </source>
</evidence>
<reference evidence="1 2" key="1">
    <citation type="journal article" date="2008" name="Nature">
        <title>The genome of Laccaria bicolor provides insights into mycorrhizal symbiosis.</title>
        <authorList>
            <person name="Martin F."/>
            <person name="Aerts A."/>
            <person name="Ahren D."/>
            <person name="Brun A."/>
            <person name="Danchin E.G.J."/>
            <person name="Duchaussoy F."/>
            <person name="Gibon J."/>
            <person name="Kohler A."/>
            <person name="Lindquist E."/>
            <person name="Pereda V."/>
            <person name="Salamov A."/>
            <person name="Shapiro H.J."/>
            <person name="Wuyts J."/>
            <person name="Blaudez D."/>
            <person name="Buee M."/>
            <person name="Brokstein P."/>
            <person name="Canbaeck B."/>
            <person name="Cohen D."/>
            <person name="Courty P.E."/>
            <person name="Coutinho P.M."/>
            <person name="Delaruelle C."/>
            <person name="Detter J.C."/>
            <person name="Deveau A."/>
            <person name="DiFazio S."/>
            <person name="Duplessis S."/>
            <person name="Fraissinet-Tachet L."/>
            <person name="Lucic E."/>
            <person name="Frey-Klett P."/>
            <person name="Fourrey C."/>
            <person name="Feussner I."/>
            <person name="Gay G."/>
            <person name="Grimwood J."/>
            <person name="Hoegger P.J."/>
            <person name="Jain P."/>
            <person name="Kilaru S."/>
            <person name="Labbe J."/>
            <person name="Lin Y.C."/>
            <person name="Legue V."/>
            <person name="Le Tacon F."/>
            <person name="Marmeisse R."/>
            <person name="Melayah D."/>
            <person name="Montanini B."/>
            <person name="Muratet M."/>
            <person name="Nehls U."/>
            <person name="Niculita-Hirzel H."/>
            <person name="Oudot-Le Secq M.P."/>
            <person name="Peter M."/>
            <person name="Quesneville H."/>
            <person name="Rajashekar B."/>
            <person name="Reich M."/>
            <person name="Rouhier N."/>
            <person name="Schmutz J."/>
            <person name="Yin T."/>
            <person name="Chalot M."/>
            <person name="Henrissat B."/>
            <person name="Kuees U."/>
            <person name="Lucas S."/>
            <person name="Van de Peer Y."/>
            <person name="Podila G.K."/>
            <person name="Polle A."/>
            <person name="Pukkila P.J."/>
            <person name="Richardson P.M."/>
            <person name="Rouze P."/>
            <person name="Sanders I.R."/>
            <person name="Stajich J.E."/>
            <person name="Tunlid A."/>
            <person name="Tuskan G."/>
            <person name="Grigoriev I.V."/>
        </authorList>
    </citation>
    <scope>NUCLEOTIDE SEQUENCE [LARGE SCALE GENOMIC DNA]</scope>
    <source>
        <strain evidence="2">S238N-H82 / ATCC MYA-4686</strain>
    </source>
</reference>
<dbReference type="AlphaFoldDB" id="B0DCY5"/>
<proteinExistence type="predicted"/>
<evidence type="ECO:0000313" key="1">
    <source>
        <dbReference type="EMBL" id="EDR07516.1"/>
    </source>
</evidence>